<feature type="domain" description="Acyltransferase C-terminal" evidence="1">
    <location>
        <begin position="1"/>
        <end position="31"/>
    </location>
</feature>
<name>A0A392PMX0_9FABA</name>
<evidence type="ECO:0000313" key="3">
    <source>
        <dbReference type="Proteomes" id="UP000265520"/>
    </source>
</evidence>
<reference evidence="2 3" key="1">
    <citation type="journal article" date="2018" name="Front. Plant Sci.">
        <title>Red Clover (Trifolium pratense) and Zigzag Clover (T. medium) - A Picture of Genomic Similarities and Differences.</title>
        <authorList>
            <person name="Dluhosova J."/>
            <person name="Istvanek J."/>
            <person name="Nedelnik J."/>
            <person name="Repkova J."/>
        </authorList>
    </citation>
    <scope>NUCLEOTIDE SEQUENCE [LARGE SCALE GENOMIC DNA]</scope>
    <source>
        <strain evidence="3">cv. 10/8</strain>
        <tissue evidence="2">Leaf</tissue>
    </source>
</reference>
<dbReference type="UniPathway" id="UPA00557">
    <property type="reaction ID" value="UER00613"/>
</dbReference>
<keyword evidence="3" id="KW-1185">Reference proteome</keyword>
<comment type="caution">
    <text evidence="2">The sequence shown here is derived from an EMBL/GenBank/DDBJ whole genome shotgun (WGS) entry which is preliminary data.</text>
</comment>
<dbReference type="Pfam" id="PF16076">
    <property type="entry name" value="Acyltransf_C"/>
    <property type="match status" value="1"/>
</dbReference>
<sequence length="37" mass="4298">VKVQVKRHKMEELPETADGIAQWCKDTFVAKHYIKVA</sequence>
<dbReference type="Proteomes" id="UP000265520">
    <property type="component" value="Unassembled WGS sequence"/>
</dbReference>
<dbReference type="AlphaFoldDB" id="A0A392PMX0"/>
<accession>A0A392PMX0</accession>
<evidence type="ECO:0000259" key="1">
    <source>
        <dbReference type="Pfam" id="PF16076"/>
    </source>
</evidence>
<dbReference type="InterPro" id="IPR032098">
    <property type="entry name" value="Acyltransf_C"/>
</dbReference>
<evidence type="ECO:0000313" key="2">
    <source>
        <dbReference type="EMBL" id="MCI13132.1"/>
    </source>
</evidence>
<proteinExistence type="predicted"/>
<keyword evidence="2" id="KW-0012">Acyltransferase</keyword>
<dbReference type="GO" id="GO:0016024">
    <property type="term" value="P:CDP-diacylglycerol biosynthetic process"/>
    <property type="evidence" value="ECO:0007669"/>
    <property type="project" value="UniProtKB-UniPathway"/>
</dbReference>
<feature type="non-terminal residue" evidence="2">
    <location>
        <position position="1"/>
    </location>
</feature>
<dbReference type="EMBL" id="LXQA010087030">
    <property type="protein sequence ID" value="MCI13132.1"/>
    <property type="molecule type" value="Genomic_DNA"/>
</dbReference>
<protein>
    <submittedName>
        <fullName evidence="2">1-acyl-sn-glycerol-3-phosphate acyltransferase 3</fullName>
    </submittedName>
</protein>
<organism evidence="2 3">
    <name type="scientific">Trifolium medium</name>
    <dbReference type="NCBI Taxonomy" id="97028"/>
    <lineage>
        <taxon>Eukaryota</taxon>
        <taxon>Viridiplantae</taxon>
        <taxon>Streptophyta</taxon>
        <taxon>Embryophyta</taxon>
        <taxon>Tracheophyta</taxon>
        <taxon>Spermatophyta</taxon>
        <taxon>Magnoliopsida</taxon>
        <taxon>eudicotyledons</taxon>
        <taxon>Gunneridae</taxon>
        <taxon>Pentapetalae</taxon>
        <taxon>rosids</taxon>
        <taxon>fabids</taxon>
        <taxon>Fabales</taxon>
        <taxon>Fabaceae</taxon>
        <taxon>Papilionoideae</taxon>
        <taxon>50 kb inversion clade</taxon>
        <taxon>NPAAA clade</taxon>
        <taxon>Hologalegina</taxon>
        <taxon>IRL clade</taxon>
        <taxon>Trifolieae</taxon>
        <taxon>Trifolium</taxon>
    </lineage>
</organism>
<dbReference type="GO" id="GO:0016746">
    <property type="term" value="F:acyltransferase activity"/>
    <property type="evidence" value="ECO:0007669"/>
    <property type="project" value="UniProtKB-KW"/>
</dbReference>
<keyword evidence="2" id="KW-0808">Transferase</keyword>